<dbReference type="RefSeq" id="WP_169656412.1">
    <property type="nucleotide sequence ID" value="NZ_JABANE010000019.1"/>
</dbReference>
<sequence length="170" mass="19463">MTSILLILTFFFTGGVIGISDQNNDPVFEERTSSFYFSNKEQKDNFKVYVLGDSYEDARLHLSVSTSDGRLLYSNSCGLYDMMLTQCDLETMSKEEALKELLDNYFHNSFSSPAIAKDHKYDTMYSSCSKEVWERLQKDEDIIGFCFALEHSGICIAYVDNQVIIYEACC</sequence>
<proteinExistence type="predicted"/>
<organism evidence="1 2">
    <name type="scientific">Flammeovirga aprica JL-4</name>
    <dbReference type="NCBI Taxonomy" id="694437"/>
    <lineage>
        <taxon>Bacteria</taxon>
        <taxon>Pseudomonadati</taxon>
        <taxon>Bacteroidota</taxon>
        <taxon>Cytophagia</taxon>
        <taxon>Cytophagales</taxon>
        <taxon>Flammeovirgaceae</taxon>
        <taxon>Flammeovirga</taxon>
    </lineage>
</organism>
<comment type="caution">
    <text evidence="1">The sequence shown here is derived from an EMBL/GenBank/DDBJ whole genome shotgun (WGS) entry which is preliminary data.</text>
</comment>
<evidence type="ECO:0000313" key="1">
    <source>
        <dbReference type="EMBL" id="NME68099.1"/>
    </source>
</evidence>
<gene>
    <name evidence="1" type="ORF">HHU12_09015</name>
</gene>
<protein>
    <submittedName>
        <fullName evidence="1">Uncharacterized protein</fullName>
    </submittedName>
</protein>
<name>A0A7X9P3M3_9BACT</name>
<keyword evidence="2" id="KW-1185">Reference proteome</keyword>
<dbReference type="Proteomes" id="UP000576082">
    <property type="component" value="Unassembled WGS sequence"/>
</dbReference>
<accession>A0A7X9P3M3</accession>
<dbReference type="EMBL" id="JABANE010000019">
    <property type="protein sequence ID" value="NME68099.1"/>
    <property type="molecule type" value="Genomic_DNA"/>
</dbReference>
<dbReference type="AlphaFoldDB" id="A0A7X9P3M3"/>
<reference evidence="1 2" key="1">
    <citation type="submission" date="2020-04" db="EMBL/GenBank/DDBJ databases">
        <title>Flammeovirga sp. SR4, a novel species isolated from seawater.</title>
        <authorList>
            <person name="Wang X."/>
        </authorList>
    </citation>
    <scope>NUCLEOTIDE SEQUENCE [LARGE SCALE GENOMIC DNA]</scope>
    <source>
        <strain evidence="1 2">ATCC 23126</strain>
    </source>
</reference>
<evidence type="ECO:0000313" key="2">
    <source>
        <dbReference type="Proteomes" id="UP000576082"/>
    </source>
</evidence>